<comment type="caution">
    <text evidence="1">The sequence shown here is derived from an EMBL/GenBank/DDBJ whole genome shotgun (WGS) entry which is preliminary data.</text>
</comment>
<gene>
    <name evidence="1" type="ORF">DES43_16411</name>
</gene>
<evidence type="ECO:0000313" key="2">
    <source>
        <dbReference type="Proteomes" id="UP000294958"/>
    </source>
</evidence>
<evidence type="ECO:0008006" key="3">
    <source>
        <dbReference type="Google" id="ProtNLM"/>
    </source>
</evidence>
<evidence type="ECO:0000313" key="1">
    <source>
        <dbReference type="EMBL" id="TDR27821.1"/>
    </source>
</evidence>
<protein>
    <recommendedName>
        <fullName evidence="3">DUF1367 family protein</fullName>
    </recommendedName>
</protein>
<keyword evidence="2" id="KW-1185">Reference proteome</keyword>
<name>A0A4R6Y0Q9_9HYPH</name>
<dbReference type="EMBL" id="SNZF01000064">
    <property type="protein sequence ID" value="TDR27821.1"/>
    <property type="molecule type" value="Genomic_DNA"/>
</dbReference>
<dbReference type="RefSeq" id="WP_133676409.1">
    <property type="nucleotide sequence ID" value="NZ_SNZF01000064.1"/>
</dbReference>
<proteinExistence type="predicted"/>
<dbReference type="Proteomes" id="UP000294958">
    <property type="component" value="Unassembled WGS sequence"/>
</dbReference>
<dbReference type="OrthoDB" id="7563948at2"/>
<dbReference type="AlphaFoldDB" id="A0A4R6Y0Q9"/>
<sequence>MARKPEKPIYAFRKNGSALVPDMDMDMRALEGVANGQLVRIEVKEFRNVARHRAYWAMLHEMVAATECALTPERLHEVIKLETGVVDLIRLPNGMTVAIPGSISFDKMAEPEFIAFLEAAQRWLAETYGWVSERERRAAA</sequence>
<accession>A0A4R6Y0Q9</accession>
<organism evidence="1 2">
    <name type="scientific">Aquamicrobium defluvii</name>
    <dbReference type="NCBI Taxonomy" id="69279"/>
    <lineage>
        <taxon>Bacteria</taxon>
        <taxon>Pseudomonadati</taxon>
        <taxon>Pseudomonadota</taxon>
        <taxon>Alphaproteobacteria</taxon>
        <taxon>Hyphomicrobiales</taxon>
        <taxon>Phyllobacteriaceae</taxon>
        <taxon>Aquamicrobium</taxon>
    </lineage>
</organism>
<reference evidence="1 2" key="1">
    <citation type="submission" date="2019-03" db="EMBL/GenBank/DDBJ databases">
        <title>Genomic Encyclopedia of Type Strains, Phase IV (KMG-IV): sequencing the most valuable type-strain genomes for metagenomic binning, comparative biology and taxonomic classification.</title>
        <authorList>
            <person name="Goeker M."/>
        </authorList>
    </citation>
    <scope>NUCLEOTIDE SEQUENCE [LARGE SCALE GENOMIC DNA]</scope>
    <source>
        <strain evidence="1 2">DSM 11603</strain>
    </source>
</reference>